<dbReference type="Gene3D" id="3.40.50.300">
    <property type="entry name" value="P-loop containing nucleotide triphosphate hydrolases"/>
    <property type="match status" value="1"/>
</dbReference>
<dbReference type="GO" id="GO:0005524">
    <property type="term" value="F:ATP binding"/>
    <property type="evidence" value="ECO:0007669"/>
    <property type="project" value="InterPro"/>
</dbReference>
<gene>
    <name evidence="2" type="ORF">M569_10358</name>
</gene>
<dbReference type="AlphaFoldDB" id="S8DN49"/>
<feature type="domain" description="ABC transporter" evidence="1">
    <location>
        <begin position="63"/>
        <end position="160"/>
    </location>
</feature>
<sequence length="171" mass="18960">MTYRVGIEIPTVEVRFEHLNINAEVRGANRGVPTFFNFYIDAIEGLLNKLHILKSRKRHLTILKDVGGIIKPGRMTLLLGPPSSGKTTLLLALAGKLDPRLEVRSSGKVTYNGRGTSEFVPQRTAAYVGQHDLHIAEMTVRETLAFSARCRGVGSQYGNARIPSERKIYLS</sequence>
<dbReference type="InterPro" id="IPR003439">
    <property type="entry name" value="ABC_transporter-like_ATP-bd"/>
</dbReference>
<dbReference type="PANTHER" id="PTHR48040">
    <property type="entry name" value="PLEIOTROPIC DRUG RESISTANCE PROTEIN 1-LIKE ISOFORM X1"/>
    <property type="match status" value="1"/>
</dbReference>
<dbReference type="OrthoDB" id="913185at2759"/>
<protein>
    <recommendedName>
        <fullName evidence="1">ABC transporter domain-containing protein</fullName>
    </recommendedName>
</protein>
<keyword evidence="3" id="KW-1185">Reference proteome</keyword>
<dbReference type="GO" id="GO:0016887">
    <property type="term" value="F:ATP hydrolysis activity"/>
    <property type="evidence" value="ECO:0007669"/>
    <property type="project" value="InterPro"/>
</dbReference>
<dbReference type="SUPFAM" id="SSF52540">
    <property type="entry name" value="P-loop containing nucleoside triphosphate hydrolases"/>
    <property type="match status" value="1"/>
</dbReference>
<proteinExistence type="predicted"/>
<dbReference type="InterPro" id="IPR027417">
    <property type="entry name" value="P-loop_NTPase"/>
</dbReference>
<name>S8DN49_9LAMI</name>
<reference evidence="2 3" key="1">
    <citation type="journal article" date="2013" name="BMC Genomics">
        <title>The miniature genome of a carnivorous plant Genlisea aurea contains a low number of genes and short non-coding sequences.</title>
        <authorList>
            <person name="Leushkin E.V."/>
            <person name="Sutormin R.A."/>
            <person name="Nabieva E.R."/>
            <person name="Penin A.A."/>
            <person name="Kondrashov A.S."/>
            <person name="Logacheva M.D."/>
        </authorList>
    </citation>
    <scope>NUCLEOTIDE SEQUENCE [LARGE SCALE GENOMIC DNA]</scope>
</reference>
<accession>S8DN49</accession>
<dbReference type="Pfam" id="PF00005">
    <property type="entry name" value="ABC_tran"/>
    <property type="match status" value="1"/>
</dbReference>
<dbReference type="PANTHER" id="PTHR48040:SF45">
    <property type="entry name" value="PLEIOTROPIC DRUG RESISTANCE PROTEIN 1-LIKE"/>
    <property type="match status" value="1"/>
</dbReference>
<comment type="caution">
    <text evidence="2">The sequence shown here is derived from an EMBL/GenBank/DDBJ whole genome shotgun (WGS) entry which is preliminary data.</text>
</comment>
<dbReference type="EMBL" id="AUSU01004829">
    <property type="protein sequence ID" value="EPS64423.1"/>
    <property type="molecule type" value="Genomic_DNA"/>
</dbReference>
<dbReference type="Proteomes" id="UP000015453">
    <property type="component" value="Unassembled WGS sequence"/>
</dbReference>
<evidence type="ECO:0000259" key="1">
    <source>
        <dbReference type="Pfam" id="PF00005"/>
    </source>
</evidence>
<evidence type="ECO:0000313" key="2">
    <source>
        <dbReference type="EMBL" id="EPS64423.1"/>
    </source>
</evidence>
<evidence type="ECO:0000313" key="3">
    <source>
        <dbReference type="Proteomes" id="UP000015453"/>
    </source>
</evidence>
<organism evidence="2 3">
    <name type="scientific">Genlisea aurea</name>
    <dbReference type="NCBI Taxonomy" id="192259"/>
    <lineage>
        <taxon>Eukaryota</taxon>
        <taxon>Viridiplantae</taxon>
        <taxon>Streptophyta</taxon>
        <taxon>Embryophyta</taxon>
        <taxon>Tracheophyta</taxon>
        <taxon>Spermatophyta</taxon>
        <taxon>Magnoliopsida</taxon>
        <taxon>eudicotyledons</taxon>
        <taxon>Gunneridae</taxon>
        <taxon>Pentapetalae</taxon>
        <taxon>asterids</taxon>
        <taxon>lamiids</taxon>
        <taxon>Lamiales</taxon>
        <taxon>Lentibulariaceae</taxon>
        <taxon>Genlisea</taxon>
    </lineage>
</organism>